<dbReference type="PaxDb" id="3880-AES89521"/>
<evidence type="ECO:0000313" key="1">
    <source>
        <dbReference type="EMBL" id="AES89521.1"/>
    </source>
</evidence>
<dbReference type="Proteomes" id="UP000002051">
    <property type="component" value="Chromosome 4"/>
</dbReference>
<gene>
    <name evidence="1" type="ordered locus">MTR_4g076530</name>
</gene>
<proteinExistence type="predicted"/>
<name>G7JQL9_MEDTR</name>
<reference evidence="2" key="3">
    <citation type="submission" date="2015-04" db="UniProtKB">
        <authorList>
            <consortium name="EnsemblPlants"/>
        </authorList>
    </citation>
    <scope>IDENTIFICATION</scope>
    <source>
        <strain evidence="2">cv. Jemalong A17</strain>
    </source>
</reference>
<sequence>MHCPPTELCSRDRRNMVCGAHELYDEVLERGIYGDWKKKTEKFEEVWKFFRGGRTLILTCDLLKELRELGWVPYEDIVMVSVDLPMNVIVARSLMKGYCVLGYVILAAQLFDEIVEGIVVSCYKSTPSNQLKWEIEKTHECSTWMKLMGIHPNILILNSLLEEFQKHNFITNVVMYDILLMWLCEVSKVNEACNVIYGSRW</sequence>
<evidence type="ECO:0000313" key="2">
    <source>
        <dbReference type="EnsemblPlants" id="AES89521"/>
    </source>
</evidence>
<organism evidence="1 3">
    <name type="scientific">Medicago truncatula</name>
    <name type="common">Barrel medic</name>
    <name type="synonym">Medicago tribuloides</name>
    <dbReference type="NCBI Taxonomy" id="3880"/>
    <lineage>
        <taxon>Eukaryota</taxon>
        <taxon>Viridiplantae</taxon>
        <taxon>Streptophyta</taxon>
        <taxon>Embryophyta</taxon>
        <taxon>Tracheophyta</taxon>
        <taxon>Spermatophyta</taxon>
        <taxon>Magnoliopsida</taxon>
        <taxon>eudicotyledons</taxon>
        <taxon>Gunneridae</taxon>
        <taxon>Pentapetalae</taxon>
        <taxon>rosids</taxon>
        <taxon>fabids</taxon>
        <taxon>Fabales</taxon>
        <taxon>Fabaceae</taxon>
        <taxon>Papilionoideae</taxon>
        <taxon>50 kb inversion clade</taxon>
        <taxon>NPAAA clade</taxon>
        <taxon>Hologalegina</taxon>
        <taxon>IRL clade</taxon>
        <taxon>Trifolieae</taxon>
        <taxon>Medicago</taxon>
    </lineage>
</organism>
<reference evidence="1 3" key="2">
    <citation type="journal article" date="2014" name="BMC Genomics">
        <title>An improved genome release (version Mt4.0) for the model legume Medicago truncatula.</title>
        <authorList>
            <person name="Tang H."/>
            <person name="Krishnakumar V."/>
            <person name="Bidwell S."/>
            <person name="Rosen B."/>
            <person name="Chan A."/>
            <person name="Zhou S."/>
            <person name="Gentzbittel L."/>
            <person name="Childs K.L."/>
            <person name="Yandell M."/>
            <person name="Gundlach H."/>
            <person name="Mayer K.F."/>
            <person name="Schwartz D.C."/>
            <person name="Town C.D."/>
        </authorList>
    </citation>
    <scope>GENOME REANNOTATION</scope>
    <source>
        <strain evidence="2 3">cv. Jemalong A17</strain>
    </source>
</reference>
<accession>G7JQL9</accession>
<dbReference type="Gene3D" id="1.25.40.10">
    <property type="entry name" value="Tetratricopeptide repeat domain"/>
    <property type="match status" value="1"/>
</dbReference>
<protein>
    <submittedName>
        <fullName evidence="1">PPR containing protein, putative</fullName>
    </submittedName>
</protein>
<reference evidence="1 3" key="1">
    <citation type="journal article" date="2011" name="Nature">
        <title>The Medicago genome provides insight into the evolution of rhizobial symbioses.</title>
        <authorList>
            <person name="Young N.D."/>
            <person name="Debelle F."/>
            <person name="Oldroyd G.E."/>
            <person name="Geurts R."/>
            <person name="Cannon S.B."/>
            <person name="Udvardi M.K."/>
            <person name="Benedito V.A."/>
            <person name="Mayer K.F."/>
            <person name="Gouzy J."/>
            <person name="Schoof H."/>
            <person name="Van de Peer Y."/>
            <person name="Proost S."/>
            <person name="Cook D.R."/>
            <person name="Meyers B.C."/>
            <person name="Spannagl M."/>
            <person name="Cheung F."/>
            <person name="De Mita S."/>
            <person name="Krishnakumar V."/>
            <person name="Gundlach H."/>
            <person name="Zhou S."/>
            <person name="Mudge J."/>
            <person name="Bharti A.K."/>
            <person name="Murray J.D."/>
            <person name="Naoumkina M.A."/>
            <person name="Rosen B."/>
            <person name="Silverstein K.A."/>
            <person name="Tang H."/>
            <person name="Rombauts S."/>
            <person name="Zhao P.X."/>
            <person name="Zhou P."/>
            <person name="Barbe V."/>
            <person name="Bardou P."/>
            <person name="Bechner M."/>
            <person name="Bellec A."/>
            <person name="Berger A."/>
            <person name="Berges H."/>
            <person name="Bidwell S."/>
            <person name="Bisseling T."/>
            <person name="Choisne N."/>
            <person name="Couloux A."/>
            <person name="Denny R."/>
            <person name="Deshpande S."/>
            <person name="Dai X."/>
            <person name="Doyle J.J."/>
            <person name="Dudez A.M."/>
            <person name="Farmer A.D."/>
            <person name="Fouteau S."/>
            <person name="Franken C."/>
            <person name="Gibelin C."/>
            <person name="Gish J."/>
            <person name="Goldstein S."/>
            <person name="Gonzalez A.J."/>
            <person name="Green P.J."/>
            <person name="Hallab A."/>
            <person name="Hartog M."/>
            <person name="Hua A."/>
            <person name="Humphray S.J."/>
            <person name="Jeong D.H."/>
            <person name="Jing Y."/>
            <person name="Jocker A."/>
            <person name="Kenton S.M."/>
            <person name="Kim D.J."/>
            <person name="Klee K."/>
            <person name="Lai H."/>
            <person name="Lang C."/>
            <person name="Lin S."/>
            <person name="Macmil S.L."/>
            <person name="Magdelenat G."/>
            <person name="Matthews L."/>
            <person name="McCorrison J."/>
            <person name="Monaghan E.L."/>
            <person name="Mun J.H."/>
            <person name="Najar F.Z."/>
            <person name="Nicholson C."/>
            <person name="Noirot C."/>
            <person name="O'Bleness M."/>
            <person name="Paule C.R."/>
            <person name="Poulain J."/>
            <person name="Prion F."/>
            <person name="Qin B."/>
            <person name="Qu C."/>
            <person name="Retzel E.F."/>
            <person name="Riddle C."/>
            <person name="Sallet E."/>
            <person name="Samain S."/>
            <person name="Samson N."/>
            <person name="Sanders I."/>
            <person name="Saurat O."/>
            <person name="Scarpelli C."/>
            <person name="Schiex T."/>
            <person name="Segurens B."/>
            <person name="Severin A.J."/>
            <person name="Sherrier D.J."/>
            <person name="Shi R."/>
            <person name="Sims S."/>
            <person name="Singer S.R."/>
            <person name="Sinharoy S."/>
            <person name="Sterck L."/>
            <person name="Viollet A."/>
            <person name="Wang B.B."/>
            <person name="Wang K."/>
            <person name="Wang M."/>
            <person name="Wang X."/>
            <person name="Warfsmann J."/>
            <person name="Weissenbach J."/>
            <person name="White D.D."/>
            <person name="White J.D."/>
            <person name="Wiley G.B."/>
            <person name="Wincker P."/>
            <person name="Xing Y."/>
            <person name="Yang L."/>
            <person name="Yao Z."/>
            <person name="Ying F."/>
            <person name="Zhai J."/>
            <person name="Zhou L."/>
            <person name="Zuber A."/>
            <person name="Denarie J."/>
            <person name="Dixon R.A."/>
            <person name="May G.D."/>
            <person name="Schwartz D.C."/>
            <person name="Rogers J."/>
            <person name="Quetier F."/>
            <person name="Town C.D."/>
            <person name="Roe B.A."/>
        </authorList>
    </citation>
    <scope>NUCLEOTIDE SEQUENCE [LARGE SCALE GENOMIC DNA]</scope>
    <source>
        <strain evidence="1">A17</strain>
        <strain evidence="2 3">cv. Jemalong A17</strain>
    </source>
</reference>
<dbReference type="HOGENOM" id="CLU_1362233_0_0_1"/>
<dbReference type="AlphaFoldDB" id="G7JQL9"/>
<dbReference type="InterPro" id="IPR011990">
    <property type="entry name" value="TPR-like_helical_dom_sf"/>
</dbReference>
<evidence type="ECO:0000313" key="3">
    <source>
        <dbReference type="Proteomes" id="UP000002051"/>
    </source>
</evidence>
<dbReference type="EMBL" id="CM001220">
    <property type="protein sequence ID" value="AES89521.1"/>
    <property type="molecule type" value="Genomic_DNA"/>
</dbReference>
<dbReference type="EnsemblPlants" id="AES89521">
    <property type="protein sequence ID" value="AES89521"/>
    <property type="gene ID" value="MTR_4g076530"/>
</dbReference>
<keyword evidence="3" id="KW-1185">Reference proteome</keyword>